<keyword evidence="4 9" id="KW-1133">Transmembrane helix</keyword>
<evidence type="ECO:0000256" key="8">
    <source>
        <dbReference type="ARBA" id="ARBA00023224"/>
    </source>
</evidence>
<name>B3S8L4_TRIAD</name>
<dbReference type="Gene3D" id="1.20.1070.10">
    <property type="entry name" value="Rhodopsin 7-helix transmembrane proteins"/>
    <property type="match status" value="1"/>
</dbReference>
<dbReference type="RefSeq" id="XP_002116549.1">
    <property type="nucleotide sequence ID" value="XM_002116513.1"/>
</dbReference>
<feature type="transmembrane region" description="Helical" evidence="9">
    <location>
        <begin position="34"/>
        <end position="58"/>
    </location>
</feature>
<dbReference type="InParanoid" id="B3S8L4"/>
<keyword evidence="6 9" id="KW-0472">Membrane</keyword>
<proteinExistence type="predicted"/>
<dbReference type="GO" id="GO:0005886">
    <property type="term" value="C:plasma membrane"/>
    <property type="evidence" value="ECO:0000318"/>
    <property type="project" value="GO_Central"/>
</dbReference>
<dbReference type="EMBL" id="DS985256">
    <property type="protein sequence ID" value="EDV20905.1"/>
    <property type="molecule type" value="Genomic_DNA"/>
</dbReference>
<dbReference type="CTD" id="6757762"/>
<evidence type="ECO:0000256" key="3">
    <source>
        <dbReference type="ARBA" id="ARBA00022692"/>
    </source>
</evidence>
<dbReference type="PROSITE" id="PS50262">
    <property type="entry name" value="G_PROTEIN_RECEP_F1_2"/>
    <property type="match status" value="1"/>
</dbReference>
<keyword evidence="12" id="KW-1185">Reference proteome</keyword>
<sequence>MAAIITAPVLVTNIGVVMLIVCKDRLKTPSNAILLSSCVVCLVLAIELIASAIASILISDITKFTGLLCILNKSTELTLCAVFNFHVTAISLERYYSVIFPFKYQKLSDRKNTAIATILLWTIPFIIIYLPVTISAIQINQGCSNWTDIYSVKVAFYYVLFPFTLFLPPIVTLFAYTSIIYKIYAITRKTWPATTENSNPEPRNVAFQLIINHKKALIQMLMMLGTYALSFFPFFAFYIIYVESRGQQFITATYVSYLIAVAYLFSHPILLVLFTASIKEEVKKVLKSNFTCLSRIFGGHTKSNPDTDDKVTRSSHLDPVRTTVISKIAIAT</sequence>
<evidence type="ECO:0000259" key="10">
    <source>
        <dbReference type="PROSITE" id="PS50262"/>
    </source>
</evidence>
<accession>B3S8L4</accession>
<dbReference type="CDD" id="cd00637">
    <property type="entry name" value="7tm_classA_rhodopsin-like"/>
    <property type="match status" value="1"/>
</dbReference>
<feature type="transmembrane region" description="Helical" evidence="9">
    <location>
        <begin position="157"/>
        <end position="181"/>
    </location>
</feature>
<dbReference type="HOGENOM" id="CLU_009579_5_0_1"/>
<dbReference type="PANTHER" id="PTHR24249:SF372">
    <property type="entry name" value="G-PROTEIN COUPLED RECEPTORS FAMILY 1 PROFILE DOMAIN-CONTAINING PROTEIN"/>
    <property type="match status" value="1"/>
</dbReference>
<dbReference type="KEGG" id="tad:TRIADDRAFT_60580"/>
<keyword evidence="5" id="KW-0297">G-protein coupled receptor</keyword>
<gene>
    <name evidence="11" type="ORF">TRIADDRAFT_60580</name>
</gene>
<evidence type="ECO:0000313" key="11">
    <source>
        <dbReference type="EMBL" id="EDV20905.1"/>
    </source>
</evidence>
<evidence type="ECO:0000256" key="9">
    <source>
        <dbReference type="SAM" id="Phobius"/>
    </source>
</evidence>
<dbReference type="InterPro" id="IPR000276">
    <property type="entry name" value="GPCR_Rhodpsn"/>
</dbReference>
<dbReference type="GO" id="GO:0004930">
    <property type="term" value="F:G protein-coupled receptor activity"/>
    <property type="evidence" value="ECO:0000318"/>
    <property type="project" value="GO_Central"/>
</dbReference>
<dbReference type="FunCoup" id="B3S8L4">
    <property type="interactions" value="101"/>
</dbReference>
<dbReference type="GO" id="GO:0007186">
    <property type="term" value="P:G protein-coupled receptor signaling pathway"/>
    <property type="evidence" value="ECO:0000318"/>
    <property type="project" value="GO_Central"/>
</dbReference>
<organism evidence="11 12">
    <name type="scientific">Trichoplax adhaerens</name>
    <name type="common">Trichoplax reptans</name>
    <dbReference type="NCBI Taxonomy" id="10228"/>
    <lineage>
        <taxon>Eukaryota</taxon>
        <taxon>Metazoa</taxon>
        <taxon>Placozoa</taxon>
        <taxon>Uniplacotomia</taxon>
        <taxon>Trichoplacea</taxon>
        <taxon>Trichoplacidae</taxon>
        <taxon>Trichoplax</taxon>
    </lineage>
</organism>
<dbReference type="InterPro" id="IPR050569">
    <property type="entry name" value="TAAR"/>
</dbReference>
<reference evidence="11 12" key="1">
    <citation type="journal article" date="2008" name="Nature">
        <title>The Trichoplax genome and the nature of placozoans.</title>
        <authorList>
            <person name="Srivastava M."/>
            <person name="Begovic E."/>
            <person name="Chapman J."/>
            <person name="Putnam N.H."/>
            <person name="Hellsten U."/>
            <person name="Kawashima T."/>
            <person name="Kuo A."/>
            <person name="Mitros T."/>
            <person name="Salamov A."/>
            <person name="Carpenter M.L."/>
            <person name="Signorovitch A.Y."/>
            <person name="Moreno M.A."/>
            <person name="Kamm K."/>
            <person name="Grimwood J."/>
            <person name="Schmutz J."/>
            <person name="Shapiro H."/>
            <person name="Grigoriev I.V."/>
            <person name="Buss L.W."/>
            <person name="Schierwater B."/>
            <person name="Dellaporta S.L."/>
            <person name="Rokhsar D.S."/>
        </authorList>
    </citation>
    <scope>NUCLEOTIDE SEQUENCE [LARGE SCALE GENOMIC DNA]</scope>
    <source>
        <strain evidence="11 12">Grell-BS-1999</strain>
    </source>
</reference>
<dbReference type="OrthoDB" id="9445642at2759"/>
<dbReference type="PANTHER" id="PTHR24249">
    <property type="entry name" value="HISTAMINE RECEPTOR-RELATED G-PROTEIN COUPLED RECEPTOR"/>
    <property type="match status" value="1"/>
</dbReference>
<protein>
    <recommendedName>
        <fullName evidence="10">G-protein coupled receptors family 1 profile domain-containing protein</fullName>
    </recommendedName>
</protein>
<evidence type="ECO:0000256" key="1">
    <source>
        <dbReference type="ARBA" id="ARBA00004651"/>
    </source>
</evidence>
<dbReference type="SUPFAM" id="SSF81321">
    <property type="entry name" value="Family A G protein-coupled receptor-like"/>
    <property type="match status" value="1"/>
</dbReference>
<keyword evidence="8" id="KW-0807">Transducer</keyword>
<keyword evidence="3 9" id="KW-0812">Transmembrane</keyword>
<dbReference type="Proteomes" id="UP000009022">
    <property type="component" value="Unassembled WGS sequence"/>
</dbReference>
<feature type="transmembrane region" description="Helical" evidence="9">
    <location>
        <begin position="254"/>
        <end position="278"/>
    </location>
</feature>
<keyword evidence="2" id="KW-1003">Cell membrane</keyword>
<evidence type="ECO:0000256" key="7">
    <source>
        <dbReference type="ARBA" id="ARBA00023170"/>
    </source>
</evidence>
<comment type="subcellular location">
    <subcellularLocation>
        <location evidence="1">Cell membrane</location>
        <topology evidence="1">Multi-pass membrane protein</topology>
    </subcellularLocation>
</comment>
<feature type="transmembrane region" description="Helical" evidence="9">
    <location>
        <begin position="70"/>
        <end position="92"/>
    </location>
</feature>
<dbReference type="OMA" id="WPATTEN"/>
<evidence type="ECO:0000256" key="5">
    <source>
        <dbReference type="ARBA" id="ARBA00023040"/>
    </source>
</evidence>
<keyword evidence="7" id="KW-0675">Receptor</keyword>
<evidence type="ECO:0000256" key="2">
    <source>
        <dbReference type="ARBA" id="ARBA00022475"/>
    </source>
</evidence>
<evidence type="ECO:0000256" key="6">
    <source>
        <dbReference type="ARBA" id="ARBA00023136"/>
    </source>
</evidence>
<evidence type="ECO:0000256" key="4">
    <source>
        <dbReference type="ARBA" id="ARBA00022989"/>
    </source>
</evidence>
<dbReference type="PhylomeDB" id="B3S8L4"/>
<dbReference type="InterPro" id="IPR017452">
    <property type="entry name" value="GPCR_Rhodpsn_7TM"/>
</dbReference>
<dbReference type="GeneID" id="6757762"/>
<feature type="transmembrane region" description="Helical" evidence="9">
    <location>
        <begin position="221"/>
        <end position="242"/>
    </location>
</feature>
<dbReference type="AlphaFoldDB" id="B3S8L4"/>
<feature type="transmembrane region" description="Helical" evidence="9">
    <location>
        <begin position="6"/>
        <end position="22"/>
    </location>
</feature>
<feature type="domain" description="G-protein coupled receptors family 1 profile" evidence="10">
    <location>
        <begin position="12"/>
        <end position="271"/>
    </location>
</feature>
<feature type="transmembrane region" description="Helical" evidence="9">
    <location>
        <begin position="113"/>
        <end position="137"/>
    </location>
</feature>
<evidence type="ECO:0000313" key="12">
    <source>
        <dbReference type="Proteomes" id="UP000009022"/>
    </source>
</evidence>
<dbReference type="Pfam" id="PF00001">
    <property type="entry name" value="7tm_1"/>
    <property type="match status" value="1"/>
</dbReference>